<protein>
    <submittedName>
        <fullName evidence="2">Uncharacterized protein</fullName>
    </submittedName>
</protein>
<evidence type="ECO:0000256" key="1">
    <source>
        <dbReference type="SAM" id="MobiDB-lite"/>
    </source>
</evidence>
<feature type="region of interest" description="Disordered" evidence="1">
    <location>
        <begin position="1"/>
        <end position="60"/>
    </location>
</feature>
<reference evidence="2 3" key="1">
    <citation type="journal article" date="2019" name="Commun. Biol.">
        <title>The bagworm genome reveals a unique fibroin gene that provides high tensile strength.</title>
        <authorList>
            <person name="Kono N."/>
            <person name="Nakamura H."/>
            <person name="Ohtoshi R."/>
            <person name="Tomita M."/>
            <person name="Numata K."/>
            <person name="Arakawa K."/>
        </authorList>
    </citation>
    <scope>NUCLEOTIDE SEQUENCE [LARGE SCALE GENOMIC DNA]</scope>
</reference>
<accession>A0A4C1SAS1</accession>
<evidence type="ECO:0000313" key="2">
    <source>
        <dbReference type="EMBL" id="GBO98307.1"/>
    </source>
</evidence>
<dbReference type="EMBL" id="BGZK01000001">
    <property type="protein sequence ID" value="GBO98307.1"/>
    <property type="molecule type" value="Genomic_DNA"/>
</dbReference>
<comment type="caution">
    <text evidence="2">The sequence shown here is derived from an EMBL/GenBank/DDBJ whole genome shotgun (WGS) entry which is preliminary data.</text>
</comment>
<organism evidence="2 3">
    <name type="scientific">Eumeta variegata</name>
    <name type="common">Bagworm moth</name>
    <name type="synonym">Eumeta japonica</name>
    <dbReference type="NCBI Taxonomy" id="151549"/>
    <lineage>
        <taxon>Eukaryota</taxon>
        <taxon>Metazoa</taxon>
        <taxon>Ecdysozoa</taxon>
        <taxon>Arthropoda</taxon>
        <taxon>Hexapoda</taxon>
        <taxon>Insecta</taxon>
        <taxon>Pterygota</taxon>
        <taxon>Neoptera</taxon>
        <taxon>Endopterygota</taxon>
        <taxon>Lepidoptera</taxon>
        <taxon>Glossata</taxon>
        <taxon>Ditrysia</taxon>
        <taxon>Tineoidea</taxon>
        <taxon>Psychidae</taxon>
        <taxon>Oiketicinae</taxon>
        <taxon>Eumeta</taxon>
    </lineage>
</organism>
<sequence length="97" mass="10568">MSSDGSLRPLCPIPPSSPYSTLHQPFDPSTKYPTSTQEAGNALVTPLRTGSSYRKPRPSRCVSCLTRSTNGRCCAPPPPAAETVPDVRRRCLNYLTF</sequence>
<gene>
    <name evidence="2" type="ORF">EVAR_8_1</name>
</gene>
<dbReference type="Proteomes" id="UP000299102">
    <property type="component" value="Unassembled WGS sequence"/>
</dbReference>
<dbReference type="AlphaFoldDB" id="A0A4C1SAS1"/>
<proteinExistence type="predicted"/>
<evidence type="ECO:0000313" key="3">
    <source>
        <dbReference type="Proteomes" id="UP000299102"/>
    </source>
</evidence>
<name>A0A4C1SAS1_EUMVA</name>
<keyword evidence="3" id="KW-1185">Reference proteome</keyword>